<dbReference type="PANTHER" id="PTHR21015">
    <property type="entry name" value="UDP-N-ACETYLGLUCOSAMINE--N-ACETYLMURAMYL-(PENTAPEPTIDE) PYROPHOSPHORYL-UNDECAPRENOL N-ACETYLGLUCOSAMINE TRANSFERASE 1"/>
    <property type="match status" value="1"/>
</dbReference>
<evidence type="ECO:0000259" key="1">
    <source>
        <dbReference type="Pfam" id="PF06722"/>
    </source>
</evidence>
<gene>
    <name evidence="2" type="ORF">E6Q80_18185</name>
</gene>
<dbReference type="Proteomes" id="UP000321192">
    <property type="component" value="Unassembled WGS sequence"/>
</dbReference>
<dbReference type="InterPro" id="IPR010610">
    <property type="entry name" value="EryCIII-like_C"/>
</dbReference>
<evidence type="ECO:0000313" key="2">
    <source>
        <dbReference type="EMBL" id="TXH80763.1"/>
    </source>
</evidence>
<dbReference type="AlphaFoldDB" id="A0A5C7SAW2"/>
<sequence>MPASPLKLLFLAEGATLAHVARPCVLAQGLDPDVFEVVLARPSGFAWLTAGGPFRTLDLACQDASVFARRLEHGRPLYDYATLSAYVEQDLALIDAERPDVVVGDFRLSLSVSARLRNVPYVTICDAYWSPEYPSQPPLPVLSFTRFTPIPLASLLFRYVAPLAMRLHTLPLERLRAHHGLPSLGHDLRRCYTDADLRLFANFPELFPELMESRHASFIGPISWSPPADAPLEFARSGRPLVYVTMGSSGDVGVLGGVIEALGAFDCEIVVTTAGRKIPAELRSSSTRIFDYLPGDQVCRLASLVVCNGGSPTTNQALAHGVPVLGIASNMDQFLNMRAVEEFGAGILVRGDRARPARLRAAARALLTHAPYGARARDLATAAAKRTASATFAHSIQGLLQGSAPRN</sequence>
<proteinExistence type="predicted"/>
<name>A0A5C7SAW2_THASP</name>
<reference evidence="2 3" key="1">
    <citation type="submission" date="2018-09" db="EMBL/GenBank/DDBJ databases">
        <title>Metagenome Assembled Genomes from an Advanced Water Purification Facility.</title>
        <authorList>
            <person name="Stamps B.W."/>
            <person name="Spear J.R."/>
        </authorList>
    </citation>
    <scope>NUCLEOTIDE SEQUENCE [LARGE SCALE GENOMIC DNA]</scope>
    <source>
        <strain evidence="2">Bin_27_1</strain>
    </source>
</reference>
<dbReference type="EMBL" id="SSFD01000300">
    <property type="protein sequence ID" value="TXH80763.1"/>
    <property type="molecule type" value="Genomic_DNA"/>
</dbReference>
<evidence type="ECO:0000313" key="3">
    <source>
        <dbReference type="Proteomes" id="UP000321192"/>
    </source>
</evidence>
<dbReference type="Pfam" id="PF06722">
    <property type="entry name" value="EryCIII-like_C"/>
    <property type="match status" value="1"/>
</dbReference>
<dbReference type="SUPFAM" id="SSF53756">
    <property type="entry name" value="UDP-Glycosyltransferase/glycogen phosphorylase"/>
    <property type="match status" value="1"/>
</dbReference>
<organism evidence="2 3">
    <name type="scientific">Thauera aminoaromatica</name>
    <dbReference type="NCBI Taxonomy" id="164330"/>
    <lineage>
        <taxon>Bacteria</taxon>
        <taxon>Pseudomonadati</taxon>
        <taxon>Pseudomonadota</taxon>
        <taxon>Betaproteobacteria</taxon>
        <taxon>Rhodocyclales</taxon>
        <taxon>Zoogloeaceae</taxon>
        <taxon>Thauera</taxon>
    </lineage>
</organism>
<feature type="domain" description="Erythromycin biosynthesis protein CIII-like C-terminal" evidence="1">
    <location>
        <begin position="258"/>
        <end position="388"/>
    </location>
</feature>
<dbReference type="PANTHER" id="PTHR21015:SF22">
    <property type="entry name" value="GLYCOSYLTRANSFERASE"/>
    <property type="match status" value="1"/>
</dbReference>
<comment type="caution">
    <text evidence="2">The sequence shown here is derived from an EMBL/GenBank/DDBJ whole genome shotgun (WGS) entry which is preliminary data.</text>
</comment>
<dbReference type="GO" id="GO:0016757">
    <property type="term" value="F:glycosyltransferase activity"/>
    <property type="evidence" value="ECO:0007669"/>
    <property type="project" value="TreeGrafter"/>
</dbReference>
<protein>
    <submittedName>
        <fullName evidence="2">Glycosyl transferase UDP-glucuronosyltransferase</fullName>
    </submittedName>
</protein>
<accession>A0A5C7SAW2</accession>
<dbReference type="Gene3D" id="3.40.50.2000">
    <property type="entry name" value="Glycogen Phosphorylase B"/>
    <property type="match status" value="2"/>
</dbReference>
<keyword evidence="2" id="KW-0808">Transferase</keyword>